<proteinExistence type="predicted"/>
<reference evidence="2" key="1">
    <citation type="submission" date="2018-07" db="EMBL/GenBank/DDBJ databases">
        <title>Hirudin and decorsins of the north american medicinal leech Macrobdella decora: gene structure reveals homology to hirudins and hirudin-like factors of eurasian medicinal leeches.</title>
        <authorList>
            <person name="Mueller C.H."/>
        </authorList>
    </citation>
    <scope>NUCLEOTIDE SEQUENCE</scope>
</reference>
<sequence>MKVLIILLALVVAAATWPSCDHDVTKDCICVNDEPCMEDEICFRGKGDHSAECVKEKNM</sequence>
<dbReference type="EMBL" id="MH672567">
    <property type="protein sequence ID" value="QBP37038.1"/>
    <property type="molecule type" value="Genomic_DNA"/>
</dbReference>
<evidence type="ECO:0000313" key="2">
    <source>
        <dbReference type="EMBL" id="QBP37038.1"/>
    </source>
</evidence>
<feature type="signal peptide" evidence="1">
    <location>
        <begin position="1"/>
        <end position="15"/>
    </location>
</feature>
<name>A0A482JSM6_MACDE</name>
<evidence type="ECO:0000256" key="1">
    <source>
        <dbReference type="SAM" id="SignalP"/>
    </source>
</evidence>
<protein>
    <submittedName>
        <fullName evidence="2">Decorsin variant 5</fullName>
    </submittedName>
</protein>
<keyword evidence="1" id="KW-0732">Signal</keyword>
<dbReference type="AlphaFoldDB" id="A0A482JSM6"/>
<accession>A0A482JSM6</accession>
<feature type="chain" id="PRO_5019725424" evidence="1">
    <location>
        <begin position="16"/>
        <end position="59"/>
    </location>
</feature>
<organism evidence="2">
    <name type="scientific">Macrobdella decora</name>
    <name type="common">North American leech</name>
    <dbReference type="NCBI Taxonomy" id="6405"/>
    <lineage>
        <taxon>Eukaryota</taxon>
        <taxon>Metazoa</taxon>
        <taxon>Spiralia</taxon>
        <taxon>Lophotrochozoa</taxon>
        <taxon>Annelida</taxon>
        <taxon>Clitellata</taxon>
        <taxon>Hirudinea</taxon>
        <taxon>Hirudinida</taxon>
        <taxon>Hirudiniformes</taxon>
        <taxon>Hirudinidae</taxon>
        <taxon>Macrobdella</taxon>
    </lineage>
</organism>